<protein>
    <submittedName>
        <fullName evidence="1">Nucleoside 2-deoxyribosyltransferase</fullName>
    </submittedName>
</protein>
<dbReference type="RefSeq" id="WP_309791480.1">
    <property type="nucleotide sequence ID" value="NZ_JAVDPW010000001.1"/>
</dbReference>
<gene>
    <name evidence="1" type="ORF">E9232_000128</name>
</gene>
<sequence>MPRLYFAAPLFSAAELVFNAVLVERIEALGFDVFLPQRDGVESRREPWASMTPEDRRRVLFDTDRDQVFACDVLLYVLDGRVPDEGAAIELGMAYAHRQLTKPGRRLVGLHTDSRAAFLGARLNPMLAGALDVVFEDADALLGYLAGIR</sequence>
<dbReference type="EMBL" id="JAVDPW010000001">
    <property type="protein sequence ID" value="MDR6287629.1"/>
    <property type="molecule type" value="Genomic_DNA"/>
</dbReference>
<comment type="caution">
    <text evidence="1">The sequence shown here is derived from an EMBL/GenBank/DDBJ whole genome shotgun (WGS) entry which is preliminary data.</text>
</comment>
<accession>A0ABU1JJ86</accession>
<proteinExistence type="predicted"/>
<dbReference type="Pfam" id="PF05014">
    <property type="entry name" value="Nuc_deoxyrib_tr"/>
    <property type="match status" value="1"/>
</dbReference>
<evidence type="ECO:0000313" key="2">
    <source>
        <dbReference type="Proteomes" id="UP001262410"/>
    </source>
</evidence>
<dbReference type="Proteomes" id="UP001262410">
    <property type="component" value="Unassembled WGS sequence"/>
</dbReference>
<keyword evidence="2" id="KW-1185">Reference proteome</keyword>
<dbReference type="SUPFAM" id="SSF52309">
    <property type="entry name" value="N-(deoxy)ribosyltransferase-like"/>
    <property type="match status" value="1"/>
</dbReference>
<organism evidence="1 2">
    <name type="scientific">Inquilinus ginsengisoli</name>
    <dbReference type="NCBI Taxonomy" id="363840"/>
    <lineage>
        <taxon>Bacteria</taxon>
        <taxon>Pseudomonadati</taxon>
        <taxon>Pseudomonadota</taxon>
        <taxon>Alphaproteobacteria</taxon>
        <taxon>Rhodospirillales</taxon>
        <taxon>Rhodospirillaceae</taxon>
        <taxon>Inquilinus</taxon>
    </lineage>
</organism>
<reference evidence="1 2" key="1">
    <citation type="submission" date="2023-07" db="EMBL/GenBank/DDBJ databases">
        <title>Sorghum-associated microbial communities from plants grown in Nebraska, USA.</title>
        <authorList>
            <person name="Schachtman D."/>
        </authorList>
    </citation>
    <scope>NUCLEOTIDE SEQUENCE [LARGE SCALE GENOMIC DNA]</scope>
    <source>
        <strain evidence="1 2">584</strain>
    </source>
</reference>
<evidence type="ECO:0000313" key="1">
    <source>
        <dbReference type="EMBL" id="MDR6287629.1"/>
    </source>
</evidence>
<dbReference type="Gene3D" id="3.40.50.450">
    <property type="match status" value="1"/>
</dbReference>
<dbReference type="InterPro" id="IPR007710">
    <property type="entry name" value="Nucleoside_deoxyribTrfase"/>
</dbReference>
<name>A0ABU1JJ86_9PROT</name>